<dbReference type="Proteomes" id="UP001465976">
    <property type="component" value="Unassembled WGS sequence"/>
</dbReference>
<keyword evidence="4" id="KW-1185">Reference proteome</keyword>
<comment type="caution">
    <text evidence="3">The sequence shown here is derived from an EMBL/GenBank/DDBJ whole genome shotgun (WGS) entry which is preliminary data.</text>
</comment>
<feature type="compositionally biased region" description="Basic and acidic residues" evidence="1">
    <location>
        <begin position="1"/>
        <end position="11"/>
    </location>
</feature>
<evidence type="ECO:0000259" key="2">
    <source>
        <dbReference type="Pfam" id="PF18803"/>
    </source>
</evidence>
<sequence>MPRAPKPKEKLYSSSSSSTSTQNAFHATRNRLTSGKVTIDASSSNSAPKAPVESLLKEPTIELDEVLEPGEEPGKLVVLPRKRYPNSDEPVPAWAANARDDFLDYNLILEGRGRLFTKQGKCARCPSERASFRCKTCWGFRVVCKGCLVAKHEDDPLHHIEEWKNERFHEITLKTLKVRYQLGHRSGERCAFPKTAYQDFVVLAWNGIHVVNLDFCGCSEAIEHHLQLLEAGWWPTSFKNPRSAATLELLRNFHITNLQCQSAPTDFYRSLLQMTDNTGLEKVPDREAQWMNVLREYRHIKMMKRCGRGHDPGGIAATTLGSAAVVCRACPHPDRNLPQGWQNAPKDDRFLYALFLSEDANFKQKARARPNDYRDPALGPGWGCFVPHDAYIEELKKHTNEREISRCSGFRAMGDANSKKSKGLRATGIGSVSCARHETFRANGMGDLQKGERYSNMDFIALSALMGCQLLLVVFSYDIACQWMINFMFRMASFPSDMQLPPEMEIIFKVPKWHLIGHVLKCLVPFSFAYTEGVGRTDGEAPERCWSWLNAIARCASMMTAGARWDTMDDFANAWNYKKMVNLETSLLRKMTKAIPQAVINARVFYVFTEALKVDHSSDLTAWLDQVVNWEQGIKSFCPYEVREPDISLAKVKKKLADEELHREEQGQRTIMSSLIMEGVDIEESQRALAESLSEKGSTVLQQKAIQEKRTQLLKRIRKHRNAMVLHMPLLKPLLEKLPANETSTPEKMSLFLPSSLPAQHRSRICPQELVNVEDQLRWGQCFDALARLRSQLQSRMVAYKYTTRLTPSQGLWTRMQTLRHQIETKVKAHTATYRCSHKALLAIRGEGSWTNVLKELKDQDVRGITERVLKRKEREDWEWSQEVSGVSEDAIDEVVRNRSLPTADFNPLHSIGQSRQYLSWIWYTHQPGSQGDGSADTFREVKDSLRSEWCKARANSRRPREELRLVEEEMRRSIEYCHYQAGWWTRQVGRREGVCPWLAEGLKAYAKQQSEIEINRAVRWGERWAPIRERAKRILACVSDPAYEGFVPLLESLEIELELNEDDDEMDVEYGFDMYD</sequence>
<protein>
    <recommendedName>
        <fullName evidence="2">CxC2-like cysteine cluster KDZ transposase-associated domain-containing protein</fullName>
    </recommendedName>
</protein>
<dbReference type="InterPro" id="IPR040521">
    <property type="entry name" value="KDZ"/>
</dbReference>
<evidence type="ECO:0000313" key="3">
    <source>
        <dbReference type="EMBL" id="KAL0571201.1"/>
    </source>
</evidence>
<gene>
    <name evidence="3" type="ORF">V5O48_010766</name>
</gene>
<accession>A0ABR3F7I2</accession>
<feature type="region of interest" description="Disordered" evidence="1">
    <location>
        <begin position="1"/>
        <end position="56"/>
    </location>
</feature>
<evidence type="ECO:0000256" key="1">
    <source>
        <dbReference type="SAM" id="MobiDB-lite"/>
    </source>
</evidence>
<evidence type="ECO:0000313" key="4">
    <source>
        <dbReference type="Proteomes" id="UP001465976"/>
    </source>
</evidence>
<feature type="compositionally biased region" description="Polar residues" evidence="1">
    <location>
        <begin position="22"/>
        <end position="47"/>
    </location>
</feature>
<dbReference type="Pfam" id="PF18803">
    <property type="entry name" value="CxC2"/>
    <property type="match status" value="1"/>
</dbReference>
<feature type="domain" description="CxC2-like cysteine cluster KDZ transposase-associated" evidence="2">
    <location>
        <begin position="173"/>
        <end position="279"/>
    </location>
</feature>
<reference evidence="3 4" key="1">
    <citation type="submission" date="2024-02" db="EMBL/GenBank/DDBJ databases">
        <title>A draft genome for the cacao thread blight pathogen Marasmius crinis-equi.</title>
        <authorList>
            <person name="Cohen S.P."/>
            <person name="Baruah I.K."/>
            <person name="Amoako-Attah I."/>
            <person name="Bukari Y."/>
            <person name="Meinhardt L.W."/>
            <person name="Bailey B.A."/>
        </authorList>
    </citation>
    <scope>NUCLEOTIDE SEQUENCE [LARGE SCALE GENOMIC DNA]</scope>
    <source>
        <strain evidence="3 4">GH-76</strain>
    </source>
</reference>
<name>A0ABR3F7I2_9AGAR</name>
<organism evidence="3 4">
    <name type="scientific">Marasmius crinis-equi</name>
    <dbReference type="NCBI Taxonomy" id="585013"/>
    <lineage>
        <taxon>Eukaryota</taxon>
        <taxon>Fungi</taxon>
        <taxon>Dikarya</taxon>
        <taxon>Basidiomycota</taxon>
        <taxon>Agaricomycotina</taxon>
        <taxon>Agaricomycetes</taxon>
        <taxon>Agaricomycetidae</taxon>
        <taxon>Agaricales</taxon>
        <taxon>Marasmiineae</taxon>
        <taxon>Marasmiaceae</taxon>
        <taxon>Marasmius</taxon>
    </lineage>
</organism>
<dbReference type="PANTHER" id="PTHR33096:SF1">
    <property type="entry name" value="CXC1-LIKE CYSTEINE CLUSTER ASSOCIATED WITH KDZ TRANSPOSASES DOMAIN-CONTAINING PROTEIN"/>
    <property type="match status" value="1"/>
</dbReference>
<dbReference type="PANTHER" id="PTHR33096">
    <property type="entry name" value="CXC2 DOMAIN-CONTAINING PROTEIN"/>
    <property type="match status" value="1"/>
</dbReference>
<dbReference type="EMBL" id="JBAHYK010000804">
    <property type="protein sequence ID" value="KAL0571201.1"/>
    <property type="molecule type" value="Genomic_DNA"/>
</dbReference>
<dbReference type="InterPro" id="IPR041457">
    <property type="entry name" value="CxC2_KDZ-assoc"/>
</dbReference>
<proteinExistence type="predicted"/>
<dbReference type="Pfam" id="PF18758">
    <property type="entry name" value="KDZ"/>
    <property type="match status" value="1"/>
</dbReference>